<comment type="caution">
    <text evidence="5">The sequence shown here is derived from an EMBL/GenBank/DDBJ whole genome shotgun (WGS) entry which is preliminary data.</text>
</comment>
<gene>
    <name evidence="5" type="ORF">GCM10009098_28220</name>
</gene>
<feature type="repeat" description="TPR" evidence="3">
    <location>
        <begin position="303"/>
        <end position="336"/>
    </location>
</feature>
<dbReference type="RefSeq" id="WP_226767509.1">
    <property type="nucleotide sequence ID" value="NZ_BAAAEO010000004.1"/>
</dbReference>
<dbReference type="InterPro" id="IPR019734">
    <property type="entry name" value="TPR_rpt"/>
</dbReference>
<keyword evidence="2 3" id="KW-0802">TPR repeat</keyword>
<dbReference type="Gene3D" id="1.25.40.10">
    <property type="entry name" value="Tetratricopeptide repeat domain"/>
    <property type="match status" value="2"/>
</dbReference>
<accession>A0ABN1E3T8</accession>
<dbReference type="PANTHER" id="PTHR45586:SF1">
    <property type="entry name" value="LIPOPOLYSACCHARIDE ASSEMBLY PROTEIN B"/>
    <property type="match status" value="1"/>
</dbReference>
<evidence type="ECO:0000256" key="1">
    <source>
        <dbReference type="ARBA" id="ARBA00022737"/>
    </source>
</evidence>
<evidence type="ECO:0000256" key="2">
    <source>
        <dbReference type="ARBA" id="ARBA00022803"/>
    </source>
</evidence>
<dbReference type="PROSITE" id="PS50005">
    <property type="entry name" value="TPR"/>
    <property type="match status" value="1"/>
</dbReference>
<evidence type="ECO:0000256" key="4">
    <source>
        <dbReference type="SAM" id="SignalP"/>
    </source>
</evidence>
<evidence type="ECO:0000313" key="6">
    <source>
        <dbReference type="Proteomes" id="UP001501169"/>
    </source>
</evidence>
<dbReference type="InterPro" id="IPR011990">
    <property type="entry name" value="TPR-like_helical_dom_sf"/>
</dbReference>
<organism evidence="5 6">
    <name type="scientific">Rheinheimera aquimaris</name>
    <dbReference type="NCBI Taxonomy" id="412437"/>
    <lineage>
        <taxon>Bacteria</taxon>
        <taxon>Pseudomonadati</taxon>
        <taxon>Pseudomonadota</taxon>
        <taxon>Gammaproteobacteria</taxon>
        <taxon>Chromatiales</taxon>
        <taxon>Chromatiaceae</taxon>
        <taxon>Rheinheimera</taxon>
    </lineage>
</organism>
<dbReference type="InterPro" id="IPR051012">
    <property type="entry name" value="CellSynth/LPSAsmb/PSIAsmb"/>
</dbReference>
<dbReference type="SMART" id="SM00028">
    <property type="entry name" value="TPR"/>
    <property type="match status" value="4"/>
</dbReference>
<dbReference type="Pfam" id="PF14559">
    <property type="entry name" value="TPR_19"/>
    <property type="match status" value="1"/>
</dbReference>
<keyword evidence="6" id="KW-1185">Reference proteome</keyword>
<sequence>MIILRSLLVVFSAPLLLTACAVKPSAPSRVEVSVPYSAAMADASVQVPSLDDIFGLTAQQQAEFLQYFNSAEMQGIPGHRRVFKFLAQYSAGFNYLGKNYTAREAYANKSGNCISLAVLTKALADIAGVQAEFQTIISAPVFSMKNDYMLSSDHVRTFLYDPDFVPEKGVIYFVKPAIIVDYLPSSGDLTGPRISQQTFIAMFYRNLAADSVLAKKYDQALALLNAALKYDAQYSSVINLVAVVHRRMRQPELAEQFYQYGLSVATNKATLLSNYALLKLSTGDTLQADAMLQSLRESEEYDPYLWYLMGQTATKQKQYSQAVAYFSKAVRQAPDLHQLHLELAAALYRNHQLDKAGEVLAAAAALAPTESTRQRYDAKLQALKLYQSRH</sequence>
<dbReference type="EMBL" id="BAAAEO010000004">
    <property type="protein sequence ID" value="GAA0558599.1"/>
    <property type="molecule type" value="Genomic_DNA"/>
</dbReference>
<evidence type="ECO:0000256" key="3">
    <source>
        <dbReference type="PROSITE-ProRule" id="PRU00339"/>
    </source>
</evidence>
<feature type="chain" id="PRO_5046728816" description="Tetratricopeptide repeat protein" evidence="4">
    <location>
        <begin position="22"/>
        <end position="390"/>
    </location>
</feature>
<dbReference type="PROSITE" id="PS51257">
    <property type="entry name" value="PROKAR_LIPOPROTEIN"/>
    <property type="match status" value="1"/>
</dbReference>
<evidence type="ECO:0008006" key="7">
    <source>
        <dbReference type="Google" id="ProtNLM"/>
    </source>
</evidence>
<name>A0ABN1E3T8_9GAMM</name>
<evidence type="ECO:0000313" key="5">
    <source>
        <dbReference type="EMBL" id="GAA0558599.1"/>
    </source>
</evidence>
<feature type="signal peptide" evidence="4">
    <location>
        <begin position="1"/>
        <end position="21"/>
    </location>
</feature>
<keyword evidence="4" id="KW-0732">Signal</keyword>
<proteinExistence type="predicted"/>
<protein>
    <recommendedName>
        <fullName evidence="7">Tetratricopeptide repeat protein</fullName>
    </recommendedName>
</protein>
<reference evidence="5 6" key="1">
    <citation type="journal article" date="2019" name="Int. J. Syst. Evol. Microbiol.">
        <title>The Global Catalogue of Microorganisms (GCM) 10K type strain sequencing project: providing services to taxonomists for standard genome sequencing and annotation.</title>
        <authorList>
            <consortium name="The Broad Institute Genomics Platform"/>
            <consortium name="The Broad Institute Genome Sequencing Center for Infectious Disease"/>
            <person name="Wu L."/>
            <person name="Ma J."/>
        </authorList>
    </citation>
    <scope>NUCLEOTIDE SEQUENCE [LARGE SCALE GENOMIC DNA]</scope>
    <source>
        <strain evidence="5 6">JCM 14331</strain>
    </source>
</reference>
<keyword evidence="1" id="KW-0677">Repeat</keyword>
<dbReference type="Proteomes" id="UP001501169">
    <property type="component" value="Unassembled WGS sequence"/>
</dbReference>
<dbReference type="PANTHER" id="PTHR45586">
    <property type="entry name" value="TPR REPEAT-CONTAINING PROTEIN PA4667"/>
    <property type="match status" value="1"/>
</dbReference>
<dbReference type="SUPFAM" id="SSF48452">
    <property type="entry name" value="TPR-like"/>
    <property type="match status" value="1"/>
</dbReference>